<feature type="domain" description="6-phospho-N-acetylmuramidase C-terminal" evidence="1">
    <location>
        <begin position="1"/>
        <end position="43"/>
    </location>
</feature>
<gene>
    <name evidence="2" type="ORF">BN715_00930</name>
</gene>
<dbReference type="InterPro" id="IPR029000">
    <property type="entry name" value="Cyclophilin-like_dom_sf"/>
</dbReference>
<proteinExistence type="predicted"/>
<evidence type="ECO:0000259" key="1">
    <source>
        <dbReference type="Pfam" id="PF05913"/>
    </source>
</evidence>
<sequence>MGEVQIVKCELPPEERTNIVAKVVPNEEFLLDYITPGRKFRFEFIR</sequence>
<dbReference type="InterPro" id="IPR043894">
    <property type="entry name" value="MupG_C"/>
</dbReference>
<name>R7MXH9_MEGEL</name>
<dbReference type="EMBL" id="CBKE010000108">
    <property type="protein sequence ID" value="CDF04582.1"/>
    <property type="molecule type" value="Genomic_DNA"/>
</dbReference>
<dbReference type="Proteomes" id="UP000017908">
    <property type="component" value="Unassembled WGS sequence"/>
</dbReference>
<comment type="caution">
    <text evidence="2">The sequence shown here is derived from an EMBL/GenBank/DDBJ whole genome shotgun (WGS) entry which is preliminary data.</text>
</comment>
<dbReference type="Pfam" id="PF05913">
    <property type="entry name" value="MupG_C"/>
    <property type="match status" value="1"/>
</dbReference>
<protein>
    <submittedName>
        <fullName evidence="2">Outer surface protein</fullName>
    </submittedName>
</protein>
<reference evidence="2" key="1">
    <citation type="submission" date="2012-11" db="EMBL/GenBank/DDBJ databases">
        <title>Dependencies among metagenomic species, viruses, plasmids and units of genetic variation.</title>
        <authorList>
            <person name="Nielsen H.B."/>
            <person name="Almeida M."/>
            <person name="Juncker A.S."/>
            <person name="Rasmussen S."/>
            <person name="Li J."/>
            <person name="Sunagawa S."/>
            <person name="Plichta D."/>
            <person name="Gautier L."/>
            <person name="Le Chatelier E."/>
            <person name="Peletier E."/>
            <person name="Bonde I."/>
            <person name="Nielsen T."/>
            <person name="Manichanh C."/>
            <person name="Arumugam M."/>
            <person name="Batto J."/>
            <person name="Santos M.B.Q.D."/>
            <person name="Blom N."/>
            <person name="Borruel N."/>
            <person name="Burgdorf K.S."/>
            <person name="Boumezbeur F."/>
            <person name="Casellas F."/>
            <person name="Dore J."/>
            <person name="Guarner F."/>
            <person name="Hansen T."/>
            <person name="Hildebrand F."/>
            <person name="Kaas R.S."/>
            <person name="Kennedy S."/>
            <person name="Kristiansen K."/>
            <person name="Kultima J.R."/>
            <person name="Leonard P."/>
            <person name="Levenez F."/>
            <person name="Lund O."/>
            <person name="Moumen B."/>
            <person name="Le Paslier D."/>
            <person name="Pons N."/>
            <person name="Pedersen O."/>
            <person name="Prifti E."/>
            <person name="Qin J."/>
            <person name="Raes J."/>
            <person name="Tap J."/>
            <person name="Tims S."/>
            <person name="Ussery D.W."/>
            <person name="Yamada T."/>
            <person name="MetaHit consortium"/>
            <person name="Renault P."/>
            <person name="Sicheritz-Ponten T."/>
            <person name="Bork P."/>
            <person name="Wang J."/>
            <person name="Brunak S."/>
            <person name="Ehrlich S.D."/>
        </authorList>
    </citation>
    <scope>NUCLEOTIDE SEQUENCE [LARGE SCALE GENOMIC DNA]</scope>
</reference>
<dbReference type="Gene3D" id="2.40.100.10">
    <property type="entry name" value="Cyclophilin-like"/>
    <property type="match status" value="1"/>
</dbReference>
<dbReference type="AlphaFoldDB" id="R7MXH9"/>
<accession>R7MXH9</accession>
<evidence type="ECO:0000313" key="3">
    <source>
        <dbReference type="Proteomes" id="UP000017908"/>
    </source>
</evidence>
<dbReference type="SUPFAM" id="SSF50891">
    <property type="entry name" value="Cyclophilin-like"/>
    <property type="match status" value="1"/>
</dbReference>
<evidence type="ECO:0000313" key="2">
    <source>
        <dbReference type="EMBL" id="CDF04582.1"/>
    </source>
</evidence>
<organism evidence="2 3">
    <name type="scientific">Megasphaera elsdenii CAG:570</name>
    <dbReference type="NCBI Taxonomy" id="1263087"/>
    <lineage>
        <taxon>Bacteria</taxon>
        <taxon>Bacillati</taxon>
        <taxon>Bacillota</taxon>
        <taxon>Negativicutes</taxon>
        <taxon>Veillonellales</taxon>
        <taxon>Veillonellaceae</taxon>
        <taxon>Megasphaera</taxon>
    </lineage>
</organism>